<dbReference type="Gene3D" id="3.40.50.300">
    <property type="entry name" value="P-loop containing nucleotide triphosphate hydrolases"/>
    <property type="match status" value="2"/>
</dbReference>
<feature type="region of interest" description="Disordered" evidence="12">
    <location>
        <begin position="741"/>
        <end position="763"/>
    </location>
</feature>
<dbReference type="Pfam" id="PF00580">
    <property type="entry name" value="UvrD-helicase"/>
    <property type="match status" value="1"/>
</dbReference>
<sequence>MASYGHYQSTCELNGEQKQAVFADPNTSLLVLAGAGTGKTRTVTERVQWMMACGINPTAILVLAFTNAVASEMGSRIACHFRDNNGLQPLFMTVHGFAWALINHHPTAVPFREYSKYHTSEAFPHRPATAMITDETGEVTVSVCDKERGQDIVKALIEEMAATEDLLPNRAMLPHSLRSDYDQRVGNDRFEAPMKIVTYFATKIAKAKKRGDSLDDDDDEYVQKLWGRYNDSLTALRLVEFSDMVPYAVKMLRQDPLIRRACRSRFRYVVVDEAQDTSLEQWKLINMIAAPYADDAEYEAKSPIPAACRSLMVVGDADQLIYSFRGAEGNFAQRFSSNYRSHNFILAVASALIAKNPEPVQGMSRKPLVSAIRDDGVPVQYVSGLCADGLAKQIKSLCDNTSYGASDIAILCRAKVQNETMQKAPRKLEKMGIPTHTIGGERLVDIAENKVVLSYISLLVDPANNSALMKSIEVVVNASAVYRQPALTALEYLADGQDEYILGSLAGKVSMRAPAREAAKKFIDVTKALTDKVRQAHVVASGFPSFFRSIVNDVMDMYGYREHLMNAYGTDVSVADISAKRQGLDTYDYHIEQLFKLAAEFGLHRSPDIEDGESTKMDGATAIRKFLAYAELHGDLAQVREGSGVVFSTIHAAKGLEWPIGRLPYNPDKEDSNVEEERRLAHVAMTRAKDILVLVNYNERLSSPPSEFLGDIKTSLPEGSRALVTTSAEKWNALSAIKSCGKRKHECDDEGPSGTSAKKAKHA</sequence>
<evidence type="ECO:0000256" key="10">
    <source>
        <dbReference type="ARBA" id="ARBA00048988"/>
    </source>
</evidence>
<protein>
    <recommendedName>
        <fullName evidence="9">DNA 3'-5' helicase</fullName>
        <ecNumber evidence="9">5.6.2.4</ecNumber>
    </recommendedName>
</protein>
<evidence type="ECO:0000256" key="12">
    <source>
        <dbReference type="SAM" id="MobiDB-lite"/>
    </source>
</evidence>
<dbReference type="InterPro" id="IPR014016">
    <property type="entry name" value="UvrD-like_ATP-bd"/>
</dbReference>
<feature type="domain" description="UvrD-like helicase C-terminal" evidence="14">
    <location>
        <begin position="343"/>
        <end position="655"/>
    </location>
</feature>
<dbReference type="Proteomes" id="UP000054408">
    <property type="component" value="Unassembled WGS sequence"/>
</dbReference>
<dbReference type="PANTHER" id="PTHR11070:SF2">
    <property type="entry name" value="ATP-DEPENDENT DNA HELICASE SRS2"/>
    <property type="match status" value="1"/>
</dbReference>
<evidence type="ECO:0000313" key="16">
    <source>
        <dbReference type="Proteomes" id="UP000054408"/>
    </source>
</evidence>
<dbReference type="Pfam" id="PF13538">
    <property type="entry name" value="UvrD_C_2"/>
    <property type="match status" value="1"/>
</dbReference>
<dbReference type="InterPro" id="IPR027417">
    <property type="entry name" value="P-loop_NTPase"/>
</dbReference>
<dbReference type="GeneID" id="25565850"/>
<comment type="catalytic activity">
    <reaction evidence="10">
        <text>ATP + H2O = ADP + phosphate + H(+)</text>
        <dbReference type="Rhea" id="RHEA:13065"/>
        <dbReference type="ChEBI" id="CHEBI:15377"/>
        <dbReference type="ChEBI" id="CHEBI:15378"/>
        <dbReference type="ChEBI" id="CHEBI:30616"/>
        <dbReference type="ChEBI" id="CHEBI:43474"/>
        <dbReference type="ChEBI" id="CHEBI:456216"/>
        <dbReference type="EC" id="5.6.2.4"/>
    </reaction>
</comment>
<comment type="similarity">
    <text evidence="1">Belongs to the helicase family. UvrD subfamily.</text>
</comment>
<dbReference type="PROSITE" id="PS51217">
    <property type="entry name" value="UVRD_HELICASE_CTER"/>
    <property type="match status" value="1"/>
</dbReference>
<feature type="binding site" evidence="11">
    <location>
        <begin position="33"/>
        <end position="40"/>
    </location>
    <ligand>
        <name>ATP</name>
        <dbReference type="ChEBI" id="CHEBI:30616"/>
    </ligand>
</feature>
<dbReference type="GO" id="GO:0003677">
    <property type="term" value="F:DNA binding"/>
    <property type="evidence" value="ECO:0007669"/>
    <property type="project" value="UniProtKB-KW"/>
</dbReference>
<dbReference type="AlphaFoldDB" id="A0A0L0DHT5"/>
<dbReference type="GO" id="GO:0000725">
    <property type="term" value="P:recombinational repair"/>
    <property type="evidence" value="ECO:0007669"/>
    <property type="project" value="TreeGrafter"/>
</dbReference>
<dbReference type="InterPro" id="IPR000212">
    <property type="entry name" value="DNA_helicase_UvrD/REP"/>
</dbReference>
<reference evidence="15 16" key="1">
    <citation type="submission" date="2010-05" db="EMBL/GenBank/DDBJ databases">
        <title>The Genome Sequence of Thecamonas trahens ATCC 50062.</title>
        <authorList>
            <consortium name="The Broad Institute Genome Sequencing Platform"/>
            <person name="Russ C."/>
            <person name="Cuomo C."/>
            <person name="Shea T."/>
            <person name="Young S.K."/>
            <person name="Zeng Q."/>
            <person name="Koehrsen M."/>
            <person name="Haas B."/>
            <person name="Borodovsky M."/>
            <person name="Guigo R."/>
            <person name="Alvarado L."/>
            <person name="Berlin A."/>
            <person name="Bochicchio J."/>
            <person name="Borenstein D."/>
            <person name="Chapman S."/>
            <person name="Chen Z."/>
            <person name="Freedman E."/>
            <person name="Gellesch M."/>
            <person name="Goldberg J."/>
            <person name="Griggs A."/>
            <person name="Gujja S."/>
            <person name="Heilman E."/>
            <person name="Heiman D."/>
            <person name="Hepburn T."/>
            <person name="Howarth C."/>
            <person name="Jen D."/>
            <person name="Larson L."/>
            <person name="Mehta T."/>
            <person name="Park D."/>
            <person name="Pearson M."/>
            <person name="Roberts A."/>
            <person name="Saif S."/>
            <person name="Shenoy N."/>
            <person name="Sisk P."/>
            <person name="Stolte C."/>
            <person name="Sykes S."/>
            <person name="Thomson T."/>
            <person name="Walk T."/>
            <person name="White J."/>
            <person name="Yandava C."/>
            <person name="Burger G."/>
            <person name="Gray M.W."/>
            <person name="Holland P.W.H."/>
            <person name="King N."/>
            <person name="Lang F.B.F."/>
            <person name="Roger A.J."/>
            <person name="Ruiz-Trillo I."/>
            <person name="Lander E."/>
            <person name="Nusbaum C."/>
        </authorList>
    </citation>
    <scope>NUCLEOTIDE SEQUENCE [LARGE SCALE GENOMIC DNA]</scope>
    <source>
        <strain evidence="15 16">ATCC 50062</strain>
    </source>
</reference>
<dbReference type="InterPro" id="IPR013986">
    <property type="entry name" value="DExx_box_DNA_helicase_dom_sf"/>
</dbReference>
<accession>A0A0L0DHT5</accession>
<keyword evidence="5 11" id="KW-0067">ATP-binding</keyword>
<evidence type="ECO:0000256" key="4">
    <source>
        <dbReference type="ARBA" id="ARBA00022806"/>
    </source>
</evidence>
<dbReference type="EC" id="5.6.2.4" evidence="9"/>
<dbReference type="PANTHER" id="PTHR11070">
    <property type="entry name" value="UVRD / RECB / PCRA DNA HELICASE FAMILY MEMBER"/>
    <property type="match status" value="1"/>
</dbReference>
<keyword evidence="4 11" id="KW-0347">Helicase</keyword>
<evidence type="ECO:0000259" key="13">
    <source>
        <dbReference type="PROSITE" id="PS51198"/>
    </source>
</evidence>
<evidence type="ECO:0000256" key="1">
    <source>
        <dbReference type="ARBA" id="ARBA00009922"/>
    </source>
</evidence>
<evidence type="ECO:0000256" key="3">
    <source>
        <dbReference type="ARBA" id="ARBA00022801"/>
    </source>
</evidence>
<evidence type="ECO:0000313" key="15">
    <source>
        <dbReference type="EMBL" id="KNC50863.1"/>
    </source>
</evidence>
<evidence type="ECO:0000256" key="7">
    <source>
        <dbReference type="ARBA" id="ARBA00023235"/>
    </source>
</evidence>
<keyword evidence="2 11" id="KW-0547">Nucleotide-binding</keyword>
<comment type="catalytic activity">
    <reaction evidence="8">
        <text>Couples ATP hydrolysis with the unwinding of duplex DNA by translocating in the 3'-5' direction.</text>
        <dbReference type="EC" id="5.6.2.4"/>
    </reaction>
</comment>
<keyword evidence="7" id="KW-0413">Isomerase</keyword>
<evidence type="ECO:0000256" key="6">
    <source>
        <dbReference type="ARBA" id="ARBA00023125"/>
    </source>
</evidence>
<dbReference type="InterPro" id="IPR027785">
    <property type="entry name" value="UvrD-like_helicase_C"/>
</dbReference>
<keyword evidence="6" id="KW-0238">DNA-binding</keyword>
<proteinExistence type="inferred from homology"/>
<dbReference type="Gene3D" id="1.10.486.10">
    <property type="entry name" value="PCRA, domain 4"/>
    <property type="match status" value="1"/>
</dbReference>
<name>A0A0L0DHT5_THETB</name>
<dbReference type="RefSeq" id="XP_013756815.1">
    <property type="nucleotide sequence ID" value="XM_013901361.1"/>
</dbReference>
<feature type="domain" description="UvrD-like helicase ATP-binding" evidence="13">
    <location>
        <begin position="12"/>
        <end position="375"/>
    </location>
</feature>
<evidence type="ECO:0000256" key="9">
    <source>
        <dbReference type="ARBA" id="ARBA00034808"/>
    </source>
</evidence>
<dbReference type="STRING" id="461836.A0A0L0DHT5"/>
<dbReference type="GO" id="GO:0016787">
    <property type="term" value="F:hydrolase activity"/>
    <property type="evidence" value="ECO:0007669"/>
    <property type="project" value="UniProtKB-UniRule"/>
</dbReference>
<dbReference type="GO" id="GO:0005524">
    <property type="term" value="F:ATP binding"/>
    <property type="evidence" value="ECO:0007669"/>
    <property type="project" value="UniProtKB-UniRule"/>
</dbReference>
<dbReference type="CDD" id="cd17932">
    <property type="entry name" value="DEXQc_UvrD"/>
    <property type="match status" value="1"/>
</dbReference>
<dbReference type="InterPro" id="IPR014017">
    <property type="entry name" value="DNA_helicase_UvrD-like_C"/>
</dbReference>
<organism evidence="15 16">
    <name type="scientific">Thecamonas trahens ATCC 50062</name>
    <dbReference type="NCBI Taxonomy" id="461836"/>
    <lineage>
        <taxon>Eukaryota</taxon>
        <taxon>Apusozoa</taxon>
        <taxon>Apusomonadida</taxon>
        <taxon>Apusomonadidae</taxon>
        <taxon>Thecamonas</taxon>
    </lineage>
</organism>
<keyword evidence="16" id="KW-1185">Reference proteome</keyword>
<evidence type="ECO:0000256" key="5">
    <source>
        <dbReference type="ARBA" id="ARBA00022840"/>
    </source>
</evidence>
<dbReference type="GO" id="GO:0043138">
    <property type="term" value="F:3'-5' DNA helicase activity"/>
    <property type="evidence" value="ECO:0007669"/>
    <property type="project" value="UniProtKB-EC"/>
</dbReference>
<dbReference type="eggNOG" id="KOG2108">
    <property type="taxonomic scope" value="Eukaryota"/>
</dbReference>
<dbReference type="EMBL" id="GL349462">
    <property type="protein sequence ID" value="KNC50863.1"/>
    <property type="molecule type" value="Genomic_DNA"/>
</dbReference>
<keyword evidence="3 11" id="KW-0378">Hydrolase</keyword>
<gene>
    <name evidence="15" type="ORF">AMSG_06768</name>
</gene>
<evidence type="ECO:0000256" key="11">
    <source>
        <dbReference type="PROSITE-ProRule" id="PRU00560"/>
    </source>
</evidence>
<dbReference type="Gene3D" id="1.10.10.160">
    <property type="match status" value="1"/>
</dbReference>
<dbReference type="SUPFAM" id="SSF52540">
    <property type="entry name" value="P-loop containing nucleoside triphosphate hydrolases"/>
    <property type="match status" value="1"/>
</dbReference>
<evidence type="ECO:0000259" key="14">
    <source>
        <dbReference type="PROSITE" id="PS51217"/>
    </source>
</evidence>
<dbReference type="PROSITE" id="PS51198">
    <property type="entry name" value="UVRD_HELICASE_ATP_BIND"/>
    <property type="match status" value="1"/>
</dbReference>
<dbReference type="OMA" id="NILMCAN"/>
<evidence type="ECO:0000256" key="2">
    <source>
        <dbReference type="ARBA" id="ARBA00022741"/>
    </source>
</evidence>
<dbReference type="OrthoDB" id="1470711at2759"/>
<evidence type="ECO:0000256" key="8">
    <source>
        <dbReference type="ARBA" id="ARBA00034617"/>
    </source>
</evidence>